<name>A0A6A6VAZ8_9PLEO</name>
<reference evidence="3" key="1">
    <citation type="journal article" date="2020" name="Stud. Mycol.">
        <title>101 Dothideomycetes genomes: a test case for predicting lifestyles and emergence of pathogens.</title>
        <authorList>
            <person name="Haridas S."/>
            <person name="Albert R."/>
            <person name="Binder M."/>
            <person name="Bloem J."/>
            <person name="Labutti K."/>
            <person name="Salamov A."/>
            <person name="Andreopoulos B."/>
            <person name="Baker S."/>
            <person name="Barry K."/>
            <person name="Bills G."/>
            <person name="Bluhm B."/>
            <person name="Cannon C."/>
            <person name="Castanera R."/>
            <person name="Culley D."/>
            <person name="Daum C."/>
            <person name="Ezra D."/>
            <person name="Gonzalez J."/>
            <person name="Henrissat B."/>
            <person name="Kuo A."/>
            <person name="Liang C."/>
            <person name="Lipzen A."/>
            <person name="Lutzoni F."/>
            <person name="Magnuson J."/>
            <person name="Mondo S."/>
            <person name="Nolan M."/>
            <person name="Ohm R."/>
            <person name="Pangilinan J."/>
            <person name="Park H.-J."/>
            <person name="Ramirez L."/>
            <person name="Alfaro M."/>
            <person name="Sun H."/>
            <person name="Tritt A."/>
            <person name="Yoshinaga Y."/>
            <person name="Zwiers L.-H."/>
            <person name="Turgeon B."/>
            <person name="Goodwin S."/>
            <person name="Spatafora J."/>
            <person name="Crous P."/>
            <person name="Grigoriev I."/>
        </authorList>
    </citation>
    <scope>NUCLEOTIDE SEQUENCE</scope>
    <source>
        <strain evidence="3">CBS 119925</strain>
    </source>
</reference>
<feature type="region of interest" description="Disordered" evidence="1">
    <location>
        <begin position="41"/>
        <end position="88"/>
    </location>
</feature>
<dbReference type="Pfam" id="PF19189">
    <property type="entry name" value="Mtf2"/>
    <property type="match status" value="1"/>
</dbReference>
<evidence type="ECO:0000259" key="2">
    <source>
        <dbReference type="Pfam" id="PF19189"/>
    </source>
</evidence>
<dbReference type="Proteomes" id="UP000799440">
    <property type="component" value="Unassembled WGS sequence"/>
</dbReference>
<proteinExistence type="predicted"/>
<dbReference type="PANTHER" id="PTHR39468:SF1">
    <property type="entry name" value="MTF2-LIKE C-TERMINAL DOMAIN-CONTAINING PROTEIN"/>
    <property type="match status" value="1"/>
</dbReference>
<evidence type="ECO:0000256" key="1">
    <source>
        <dbReference type="SAM" id="MobiDB-lite"/>
    </source>
</evidence>
<dbReference type="InterPro" id="IPR040009">
    <property type="entry name" value="Mtf2/C5D6.12-like"/>
</dbReference>
<evidence type="ECO:0000313" key="4">
    <source>
        <dbReference type="Proteomes" id="UP000799440"/>
    </source>
</evidence>
<sequence>MSVCKSSAAVLGRLRSARSLSTSRSLAPFLFQTATIQQCNRSATPAARRNASSRSTHDDHIPFEGEEGLPPTIEDAASARPTTMTGSERLAFEKMYKKITAEKKAKEEQFLNDEDEAASLDSVFESILHNQSTKKPSTLKKKKKTDTLESLAETILRDELNAAQRKHDEAAAANAARLDSLRNSERQRVQDLLLAAQSDREIWRVLDAELFTPLRNLDLDNTTPKPNSSKKKPPRRSPPEPRSDPNILFPNFPKLILFAARLLRKSFPTSPQCLALLPALKFLGRSSYALGATTQLYNLLLRTVWIQYNSYAHLDALLKEMDNAGIEFDANTVTFLNNVLRDHTDAKRGRFGMGLNRLYQMDHNKEGIKKMFAWKETAMKRLGILTAENAARVKVVRLVGSEKQKEGSRATPLAKTGFGDRRKNGGQGGVKKAWQERPAGRERRGVQRKVYNPVAELEQLARAGQAEKAEAGLDSLSEPPQMKTSENRPPSSDALPIDQQQPAKTEHGPN</sequence>
<dbReference type="PANTHER" id="PTHR39468">
    <property type="entry name" value="CHROMOSOME 7, WHOLE GENOME SHOTGUN SEQUENCE"/>
    <property type="match status" value="1"/>
</dbReference>
<feature type="domain" description="Mtf2-like C-terminal" evidence="2">
    <location>
        <begin position="184"/>
        <end position="362"/>
    </location>
</feature>
<organism evidence="3 4">
    <name type="scientific">Sporormia fimetaria CBS 119925</name>
    <dbReference type="NCBI Taxonomy" id="1340428"/>
    <lineage>
        <taxon>Eukaryota</taxon>
        <taxon>Fungi</taxon>
        <taxon>Dikarya</taxon>
        <taxon>Ascomycota</taxon>
        <taxon>Pezizomycotina</taxon>
        <taxon>Dothideomycetes</taxon>
        <taxon>Pleosporomycetidae</taxon>
        <taxon>Pleosporales</taxon>
        <taxon>Sporormiaceae</taxon>
        <taxon>Sporormia</taxon>
    </lineage>
</organism>
<feature type="region of interest" description="Disordered" evidence="1">
    <location>
        <begin position="401"/>
        <end position="510"/>
    </location>
</feature>
<dbReference type="InterPro" id="IPR043837">
    <property type="entry name" value="Mtf2-like_C"/>
</dbReference>
<gene>
    <name evidence="3" type="ORF">M011DRAFT_468200</name>
</gene>
<feature type="compositionally biased region" description="Basic and acidic residues" evidence="1">
    <location>
        <begin position="433"/>
        <end position="445"/>
    </location>
</feature>
<dbReference type="EMBL" id="MU006575">
    <property type="protein sequence ID" value="KAF2746919.1"/>
    <property type="molecule type" value="Genomic_DNA"/>
</dbReference>
<dbReference type="AlphaFoldDB" id="A0A6A6VAZ8"/>
<dbReference type="OrthoDB" id="2444174at2759"/>
<keyword evidence="4" id="KW-1185">Reference proteome</keyword>
<accession>A0A6A6VAZ8</accession>
<feature type="region of interest" description="Disordered" evidence="1">
    <location>
        <begin position="216"/>
        <end position="247"/>
    </location>
</feature>
<evidence type="ECO:0000313" key="3">
    <source>
        <dbReference type="EMBL" id="KAF2746919.1"/>
    </source>
</evidence>
<dbReference type="GO" id="GO:0005739">
    <property type="term" value="C:mitochondrion"/>
    <property type="evidence" value="ECO:0007669"/>
    <property type="project" value="InterPro"/>
</dbReference>
<protein>
    <recommendedName>
        <fullName evidence="2">Mtf2-like C-terminal domain-containing protein</fullName>
    </recommendedName>
</protein>